<dbReference type="Proteomes" id="UP000182200">
    <property type="component" value="Unassembled WGS sequence"/>
</dbReference>
<dbReference type="InterPro" id="IPR004143">
    <property type="entry name" value="BPL_LPL_catalytic"/>
</dbReference>
<keyword evidence="3" id="KW-0067">ATP-binding</keyword>
<reference evidence="9 10" key="1">
    <citation type="submission" date="2015-11" db="EMBL/GenBank/DDBJ databases">
        <authorList>
            <person name="Zhang Y."/>
            <person name="Guo Z."/>
        </authorList>
    </citation>
    <scope>NUCLEOTIDE SEQUENCE [LARGE SCALE GENOMIC DNA]</scope>
    <source>
        <strain evidence="9">JGI-4</strain>
    </source>
</reference>
<gene>
    <name evidence="9" type="ORF">JGI4_00573</name>
    <name evidence="8" type="ORF">JGI8_01222</name>
</gene>
<dbReference type="InterPro" id="IPR004408">
    <property type="entry name" value="Biotin_CoA_COase_ligase"/>
</dbReference>
<dbReference type="PANTHER" id="PTHR12835:SF5">
    <property type="entry name" value="BIOTIN--PROTEIN LIGASE"/>
    <property type="match status" value="1"/>
</dbReference>
<dbReference type="PROSITE" id="PS51733">
    <property type="entry name" value="BPL_LPL_CATALYTIC"/>
    <property type="match status" value="1"/>
</dbReference>
<accession>A0A0P1M3Z6</accession>
<dbReference type="Pfam" id="PF03099">
    <property type="entry name" value="BPL_LplA_LipB"/>
    <property type="match status" value="1"/>
</dbReference>
<dbReference type="EC" id="6.3.4.15" evidence="5"/>
<dbReference type="GO" id="GO:0005737">
    <property type="term" value="C:cytoplasm"/>
    <property type="evidence" value="ECO:0007669"/>
    <property type="project" value="TreeGrafter"/>
</dbReference>
<evidence type="ECO:0000256" key="5">
    <source>
        <dbReference type="ARBA" id="ARBA00024227"/>
    </source>
</evidence>
<dbReference type="InterPro" id="IPR045864">
    <property type="entry name" value="aa-tRNA-synth_II/BPL/LPL"/>
</dbReference>
<dbReference type="RefSeq" id="WP_047133445.1">
    <property type="nucleotide sequence ID" value="NZ_CZVI01000015.1"/>
</dbReference>
<dbReference type="NCBIfam" id="TIGR00121">
    <property type="entry name" value="birA_ligase"/>
    <property type="match status" value="1"/>
</dbReference>
<dbReference type="GO" id="GO:0005524">
    <property type="term" value="F:ATP binding"/>
    <property type="evidence" value="ECO:0007669"/>
    <property type="project" value="UniProtKB-KW"/>
</dbReference>
<dbReference type="Pfam" id="PF02237">
    <property type="entry name" value="BPL_C"/>
    <property type="match status" value="1"/>
</dbReference>
<keyword evidence="11" id="KW-1185">Reference proteome</keyword>
<keyword evidence="4" id="KW-0092">Biotin</keyword>
<dbReference type="GO" id="GO:0004077">
    <property type="term" value="F:biotin--[biotin carboxyl-carrier protein] ligase activity"/>
    <property type="evidence" value="ECO:0007669"/>
    <property type="project" value="UniProtKB-EC"/>
</dbReference>
<evidence type="ECO:0000256" key="3">
    <source>
        <dbReference type="ARBA" id="ARBA00022840"/>
    </source>
</evidence>
<accession>A0A0P1MF19</accession>
<dbReference type="AlphaFoldDB" id="A0A0P1P6K8"/>
<accession>A0A0P1P6K8</accession>
<organism evidence="9 10">
    <name type="scientific">Candidatus Kryptonium thompsonii</name>
    <dbReference type="NCBI Taxonomy" id="1633631"/>
    <lineage>
        <taxon>Bacteria</taxon>
        <taxon>Pseudomonadati</taxon>
        <taxon>Candidatus Kryptoniota</taxon>
        <taxon>Candidatus Kryptonium</taxon>
    </lineage>
</organism>
<evidence type="ECO:0000313" key="9">
    <source>
        <dbReference type="EMBL" id="CUU02686.1"/>
    </source>
</evidence>
<accession>A0A0P1LTN5</accession>
<accession>A0A0N7MRS5</accession>
<evidence type="ECO:0000256" key="2">
    <source>
        <dbReference type="ARBA" id="ARBA00022741"/>
    </source>
</evidence>
<dbReference type="Proteomes" id="UP000182011">
    <property type="component" value="Unassembled WGS sequence"/>
</dbReference>
<dbReference type="EMBL" id="CZVI01000015">
    <property type="protein sequence ID" value="CUS88562.1"/>
    <property type="molecule type" value="Genomic_DNA"/>
</dbReference>
<accession>A0A0P1P6G1</accession>
<evidence type="ECO:0000256" key="4">
    <source>
        <dbReference type="ARBA" id="ARBA00023267"/>
    </source>
</evidence>
<protein>
    <recommendedName>
        <fullName evidence="5">biotin--[biotin carboxyl-carrier protein] ligase</fullName>
        <ecNumber evidence="5">6.3.4.15</ecNumber>
    </recommendedName>
</protein>
<feature type="domain" description="BPL/LPL catalytic" evidence="7">
    <location>
        <begin position="13"/>
        <end position="202"/>
    </location>
</feature>
<dbReference type="Gene3D" id="3.30.930.10">
    <property type="entry name" value="Bira Bifunctional Protein, Domain 2"/>
    <property type="match status" value="1"/>
</dbReference>
<evidence type="ECO:0000259" key="7">
    <source>
        <dbReference type="PROSITE" id="PS51733"/>
    </source>
</evidence>
<comment type="catalytic activity">
    <reaction evidence="6">
        <text>biotin + L-lysyl-[protein] + ATP = N(6)-biotinyl-L-lysyl-[protein] + AMP + diphosphate + H(+)</text>
        <dbReference type="Rhea" id="RHEA:11756"/>
        <dbReference type="Rhea" id="RHEA-COMP:9752"/>
        <dbReference type="Rhea" id="RHEA-COMP:10505"/>
        <dbReference type="ChEBI" id="CHEBI:15378"/>
        <dbReference type="ChEBI" id="CHEBI:29969"/>
        <dbReference type="ChEBI" id="CHEBI:30616"/>
        <dbReference type="ChEBI" id="CHEBI:33019"/>
        <dbReference type="ChEBI" id="CHEBI:57586"/>
        <dbReference type="ChEBI" id="CHEBI:83144"/>
        <dbReference type="ChEBI" id="CHEBI:456215"/>
        <dbReference type="EC" id="6.3.4.15"/>
    </reaction>
</comment>
<evidence type="ECO:0000313" key="10">
    <source>
        <dbReference type="Proteomes" id="UP000182011"/>
    </source>
</evidence>
<dbReference type="SUPFAM" id="SSF55681">
    <property type="entry name" value="Class II aaRS and biotin synthetases"/>
    <property type="match status" value="1"/>
</dbReference>
<keyword evidence="1 9" id="KW-0436">Ligase</keyword>
<dbReference type="Gene3D" id="2.30.30.100">
    <property type="match status" value="1"/>
</dbReference>
<dbReference type="EMBL" id="FAOP01000003">
    <property type="protein sequence ID" value="CUU02686.1"/>
    <property type="molecule type" value="Genomic_DNA"/>
</dbReference>
<dbReference type="SUPFAM" id="SSF50037">
    <property type="entry name" value="C-terminal domain of transcriptional repressors"/>
    <property type="match status" value="1"/>
</dbReference>
<name>A0A0P1P6K8_9BACT</name>
<keyword evidence="2" id="KW-0547">Nucleotide-binding</keyword>
<evidence type="ECO:0000256" key="6">
    <source>
        <dbReference type="ARBA" id="ARBA00047846"/>
    </source>
</evidence>
<accession>A0A0N7MYM9</accession>
<sequence>MMPKFPFMEFNEKTISTNLGTKVFGQRILFFKSIKSTMDYAKKIAERDEPEGTVVIADYQSHGRGRFGRIWKANPGENILMSIILRPKIPLERFSIFPFLSAVAVAESIEKNANIKVTTKWPNDLLINGKKFCGILMEASITAESGDFIILGIGINVNQSEFPPEIRDYATSLYLSTGKIYDRTELVKDILRQLEINYENLNKSNDFKSVFERWKKRCKMLGKKIKVIQGGKEITGKAIDVDDMGFLLLEDDNSRIIKLSSGDVTVLK</sequence>
<evidence type="ECO:0000313" key="8">
    <source>
        <dbReference type="EMBL" id="CUS88562.1"/>
    </source>
</evidence>
<dbReference type="PANTHER" id="PTHR12835">
    <property type="entry name" value="BIOTIN PROTEIN LIGASE"/>
    <property type="match status" value="1"/>
</dbReference>
<evidence type="ECO:0000256" key="1">
    <source>
        <dbReference type="ARBA" id="ARBA00022598"/>
    </source>
</evidence>
<evidence type="ECO:0000313" key="11">
    <source>
        <dbReference type="Proteomes" id="UP000182200"/>
    </source>
</evidence>
<dbReference type="InterPro" id="IPR003142">
    <property type="entry name" value="BPL_C"/>
</dbReference>
<dbReference type="STRING" id="1633631.GCA_001442925_00573"/>
<accession>A0A0S4MUK8</accession>
<dbReference type="CDD" id="cd16442">
    <property type="entry name" value="BPL"/>
    <property type="match status" value="1"/>
</dbReference>
<proteinExistence type="predicted"/>
<reference evidence="8 11" key="2">
    <citation type="submission" date="2015-11" db="EMBL/GenBank/DDBJ databases">
        <authorList>
            <person name="Varghese N."/>
        </authorList>
    </citation>
    <scope>NUCLEOTIDE SEQUENCE [LARGE SCALE GENOMIC DNA]</scope>
    <source>
        <strain evidence="8 11">JGI-8</strain>
    </source>
</reference>
<dbReference type="OrthoDB" id="9807064at2"/>
<dbReference type="InterPro" id="IPR008988">
    <property type="entry name" value="Transcriptional_repressor_C"/>
</dbReference>